<dbReference type="Pfam" id="PF09348">
    <property type="entry name" value="DUF1990"/>
    <property type="match status" value="1"/>
</dbReference>
<evidence type="ECO:0000259" key="1">
    <source>
        <dbReference type="Pfam" id="PF09348"/>
    </source>
</evidence>
<dbReference type="Proteomes" id="UP000315234">
    <property type="component" value="Unassembled WGS sequence"/>
</dbReference>
<dbReference type="InterPro" id="IPR018960">
    <property type="entry name" value="DUF1990"/>
</dbReference>
<dbReference type="AlphaFoldDB" id="A0AAQ1TTS0"/>
<evidence type="ECO:0000313" key="3">
    <source>
        <dbReference type="Proteomes" id="UP000315234"/>
    </source>
</evidence>
<dbReference type="PANTHER" id="PTHR34202">
    <property type="entry name" value="UPF0548 PROTEIN"/>
    <property type="match status" value="1"/>
</dbReference>
<dbReference type="RefSeq" id="WP_114975918.1">
    <property type="nucleotide sequence ID" value="NZ_BJLD01000001.1"/>
</dbReference>
<proteinExistence type="predicted"/>
<name>A0AAQ1TTS0_CORST</name>
<accession>A0AAQ1TTS0</accession>
<dbReference type="PIRSF" id="PIRSF010260">
    <property type="entry name" value="UCP010260"/>
    <property type="match status" value="1"/>
</dbReference>
<feature type="domain" description="DUF1990" evidence="1">
    <location>
        <begin position="25"/>
        <end position="167"/>
    </location>
</feature>
<reference evidence="2 3" key="1">
    <citation type="submission" date="2019-06" db="EMBL/GenBank/DDBJ databases">
        <title>Draft genome sequence of Corynebacterium striatum NBRC 15291.</title>
        <authorList>
            <person name="Miura T."/>
            <person name="Furukawa M."/>
            <person name="Shimamura M."/>
            <person name="Ohyama Y."/>
            <person name="Yamazoe A."/>
            <person name="Kawasaki H."/>
        </authorList>
    </citation>
    <scope>NUCLEOTIDE SEQUENCE [LARGE SCALE GENOMIC DNA]</scope>
    <source>
        <strain evidence="2 3">NBRC 15291</strain>
    </source>
</reference>
<gene>
    <name evidence="2" type="ORF">Cst04h_09720</name>
</gene>
<evidence type="ECO:0000313" key="2">
    <source>
        <dbReference type="EMBL" id="GEA42802.1"/>
    </source>
</evidence>
<dbReference type="PANTHER" id="PTHR34202:SF1">
    <property type="entry name" value="UPF0548 PROTEIN"/>
    <property type="match status" value="1"/>
</dbReference>
<protein>
    <recommendedName>
        <fullName evidence="1">DUF1990 domain-containing protein</fullName>
    </recommendedName>
</protein>
<dbReference type="InterPro" id="IPR014457">
    <property type="entry name" value="UCP010260"/>
</dbReference>
<comment type="caution">
    <text evidence="2">The sequence shown here is derived from an EMBL/GenBank/DDBJ whole genome shotgun (WGS) entry which is preliminary data.</text>
</comment>
<dbReference type="EMBL" id="BJLD01000001">
    <property type="protein sequence ID" value="GEA42802.1"/>
    <property type="molecule type" value="Genomic_DNA"/>
</dbReference>
<sequence length="171" mass="18668">MAAKSSMSYPKKLHLASLALADGASREELGLGATWRIVDEARVLGTGEEGFIRASAALLEFRAHRHAGVHVRRDGAEPDVVWLRVGPTLSPCRILHVERAPRRTVLVYGTLPGHVECGEEAFLIEHRADGSVVGRCVAFSRPDRWFARLAPHLAAAAQSLVTRRYLAGMGR</sequence>
<organism evidence="2 3">
    <name type="scientific">Corynebacterium striatum</name>
    <dbReference type="NCBI Taxonomy" id="43770"/>
    <lineage>
        <taxon>Bacteria</taxon>
        <taxon>Bacillati</taxon>
        <taxon>Actinomycetota</taxon>
        <taxon>Actinomycetes</taxon>
        <taxon>Mycobacteriales</taxon>
        <taxon>Corynebacteriaceae</taxon>
        <taxon>Corynebacterium</taxon>
    </lineage>
</organism>